<comment type="subcellular location">
    <subcellularLocation>
        <location evidence="1">Cell membrane</location>
        <topology evidence="1">Multi-pass membrane protein</topology>
    </subcellularLocation>
</comment>
<evidence type="ECO:0000256" key="1">
    <source>
        <dbReference type="ARBA" id="ARBA00004651"/>
    </source>
</evidence>
<sequence>MDWQQGKTPQLVLTDADRLAIKKRASTGIMRTLVAQAVMLVAAVAGSWIVAGSYAALSALLGGLAYLLPNSLFALRLLLGVIGPVSTSPITFFVGEAFKLGSAVGILGLAVWLGQGWLVWPAMLIGLLCVLKGYVLLLVFRKLP</sequence>
<evidence type="ECO:0000313" key="8">
    <source>
        <dbReference type="Proteomes" id="UP000283474"/>
    </source>
</evidence>
<accession>A0A410GDK9</accession>
<feature type="transmembrane region" description="Helical" evidence="6">
    <location>
        <begin position="28"/>
        <end position="50"/>
    </location>
</feature>
<dbReference type="KEGG" id="pus:CKA81_11405"/>
<reference evidence="7 8" key="1">
    <citation type="submission" date="2017-08" db="EMBL/GenBank/DDBJ databases">
        <authorList>
            <person name="Park S.-J."/>
            <person name="Kim H."/>
        </authorList>
    </citation>
    <scope>NUCLEOTIDE SEQUENCE [LARGE SCALE GENOMIC DNA]</scope>
    <source>
        <strain evidence="8">ye3</strain>
    </source>
</reference>
<protein>
    <submittedName>
        <fullName evidence="7">Uncharacterized protein</fullName>
    </submittedName>
</protein>
<name>A0A410GDK9_9BURK</name>
<evidence type="ECO:0000256" key="4">
    <source>
        <dbReference type="ARBA" id="ARBA00022989"/>
    </source>
</evidence>
<feature type="transmembrane region" description="Helical" evidence="6">
    <location>
        <begin position="56"/>
        <end position="78"/>
    </location>
</feature>
<dbReference type="InterPro" id="IPR005598">
    <property type="entry name" value="ATP_synth_I"/>
</dbReference>
<keyword evidence="4 6" id="KW-1133">Transmembrane helix</keyword>
<dbReference type="Proteomes" id="UP000283474">
    <property type="component" value="Chromosome"/>
</dbReference>
<keyword evidence="8" id="KW-1185">Reference proteome</keyword>
<dbReference type="OrthoDB" id="9181271at2"/>
<feature type="transmembrane region" description="Helical" evidence="6">
    <location>
        <begin position="90"/>
        <end position="112"/>
    </location>
</feature>
<organism evidence="7 8">
    <name type="scientific">Pollutimonas thiosulfatoxidans</name>
    <dbReference type="NCBI Taxonomy" id="2028345"/>
    <lineage>
        <taxon>Bacteria</taxon>
        <taxon>Pseudomonadati</taxon>
        <taxon>Pseudomonadota</taxon>
        <taxon>Betaproteobacteria</taxon>
        <taxon>Burkholderiales</taxon>
        <taxon>Alcaligenaceae</taxon>
        <taxon>Pollutimonas</taxon>
    </lineage>
</organism>
<dbReference type="AlphaFoldDB" id="A0A410GDK9"/>
<evidence type="ECO:0000256" key="5">
    <source>
        <dbReference type="ARBA" id="ARBA00023136"/>
    </source>
</evidence>
<dbReference type="Pfam" id="PF03899">
    <property type="entry name" value="ATP-synt_I"/>
    <property type="match status" value="1"/>
</dbReference>
<keyword evidence="3 6" id="KW-0812">Transmembrane</keyword>
<evidence type="ECO:0000313" key="7">
    <source>
        <dbReference type="EMBL" id="QAA94371.1"/>
    </source>
</evidence>
<dbReference type="GO" id="GO:0005886">
    <property type="term" value="C:plasma membrane"/>
    <property type="evidence" value="ECO:0007669"/>
    <property type="project" value="UniProtKB-SubCell"/>
</dbReference>
<evidence type="ECO:0000256" key="6">
    <source>
        <dbReference type="SAM" id="Phobius"/>
    </source>
</evidence>
<dbReference type="EMBL" id="CP022987">
    <property type="protein sequence ID" value="QAA94371.1"/>
    <property type="molecule type" value="Genomic_DNA"/>
</dbReference>
<evidence type="ECO:0000256" key="2">
    <source>
        <dbReference type="ARBA" id="ARBA00022475"/>
    </source>
</evidence>
<proteinExistence type="predicted"/>
<keyword evidence="5 6" id="KW-0472">Membrane</keyword>
<evidence type="ECO:0000256" key="3">
    <source>
        <dbReference type="ARBA" id="ARBA00022692"/>
    </source>
</evidence>
<feature type="transmembrane region" description="Helical" evidence="6">
    <location>
        <begin position="118"/>
        <end position="140"/>
    </location>
</feature>
<gene>
    <name evidence="7" type="ORF">CKA81_11405</name>
</gene>
<keyword evidence="2" id="KW-1003">Cell membrane</keyword>